<protein>
    <submittedName>
        <fullName evidence="1">Peptidoglycan-binding protein LysM</fullName>
    </submittedName>
</protein>
<keyword evidence="2" id="KW-1185">Reference proteome</keyword>
<accession>A0A167HCQ4</accession>
<dbReference type="STRING" id="1763537.ULVI_07775"/>
<proteinExistence type="predicted"/>
<organism evidence="1 2">
    <name type="scientific">Cochleicola gelatinilyticus</name>
    <dbReference type="NCBI Taxonomy" id="1763537"/>
    <lineage>
        <taxon>Bacteria</taxon>
        <taxon>Pseudomonadati</taxon>
        <taxon>Bacteroidota</taxon>
        <taxon>Flavobacteriia</taxon>
        <taxon>Flavobacteriales</taxon>
        <taxon>Flavobacteriaceae</taxon>
        <taxon>Cochleicola</taxon>
    </lineage>
</organism>
<sequence>MKRNLLQAVVLLIVTIVVASGFTYKKKVDLSRFKITEDVYVYHVPTEEEVSLYPEPVALPQYQLFLGKTYLGFKEALGFKESRGDYRIVNQFGYLGKYQFAQTTLHMIGVYNTENFINDTSLQESAFEAYTSRNKWILRRDIKRYRGKYIGGVKVTESGILAAAHLAGAGNVKKFLRSGGTIGFNDAFGTSIKYYLKKFSGYDTSHIPANQKAKVL</sequence>
<dbReference type="EMBL" id="LRXL01000037">
    <property type="protein sequence ID" value="OAB78483.1"/>
    <property type="molecule type" value="Genomic_DNA"/>
</dbReference>
<name>A0A167HCQ4_9FLAO</name>
<comment type="caution">
    <text evidence="1">The sequence shown here is derived from an EMBL/GenBank/DDBJ whole genome shotgun (WGS) entry which is preliminary data.</text>
</comment>
<dbReference type="RefSeq" id="WP_068591512.1">
    <property type="nucleotide sequence ID" value="NZ_LRXL01000037.1"/>
</dbReference>
<evidence type="ECO:0000313" key="1">
    <source>
        <dbReference type="EMBL" id="OAB78483.1"/>
    </source>
</evidence>
<dbReference type="AlphaFoldDB" id="A0A167HCQ4"/>
<gene>
    <name evidence="1" type="ORF">ULVI_07775</name>
</gene>
<reference evidence="1 2" key="1">
    <citation type="submission" date="2016-02" db="EMBL/GenBank/DDBJ databases">
        <title>Ulvibacter sp. LPB0005, isolated from Thais luteostoma.</title>
        <authorList>
            <person name="Shin S.-K."/>
            <person name="Yi H."/>
        </authorList>
    </citation>
    <scope>NUCLEOTIDE SEQUENCE [LARGE SCALE GENOMIC DNA]</scope>
    <source>
        <strain evidence="1 2">LPB0005</strain>
    </source>
</reference>
<evidence type="ECO:0000313" key="2">
    <source>
        <dbReference type="Proteomes" id="UP000077013"/>
    </source>
</evidence>
<dbReference type="Proteomes" id="UP000077013">
    <property type="component" value="Unassembled WGS sequence"/>
</dbReference>
<dbReference type="OrthoDB" id="1143238at2"/>